<evidence type="ECO:0000256" key="1">
    <source>
        <dbReference type="ARBA" id="ARBA00008812"/>
    </source>
</evidence>
<sequence>MKKSQKILIGAGASVLALAAVAAIAGPLVYREFFVPPAADAPSLSGSEQIMGEPSSGPLDPATLAGEWQVGADSEAGYRVNEVLNGTDVTVTGRTPEVTGTFHIGADGLTLEEATLSVDVASISTDSAQRDSYFRDQALRASEFPDATFVLTEPVTLKSAPGSGETVRATATGDLTIAGETRSTTADVEVRSDGTTAEIAGSIPITFADFGVTAPNLGFVSVEPDGFVEFQLTASPGT</sequence>
<protein>
    <submittedName>
        <fullName evidence="3">Polyisoprenoid-binding protein YceI</fullName>
    </submittedName>
</protein>
<accession>A0A4R6S6M8</accession>
<organism evidence="3 4">
    <name type="scientific">Leucobacter luti</name>
    <dbReference type="NCBI Taxonomy" id="340320"/>
    <lineage>
        <taxon>Bacteria</taxon>
        <taxon>Bacillati</taxon>
        <taxon>Actinomycetota</taxon>
        <taxon>Actinomycetes</taxon>
        <taxon>Micrococcales</taxon>
        <taxon>Microbacteriaceae</taxon>
        <taxon>Leucobacter</taxon>
    </lineage>
</organism>
<keyword evidence="4" id="KW-1185">Reference proteome</keyword>
<evidence type="ECO:0000259" key="2">
    <source>
        <dbReference type="SMART" id="SM00867"/>
    </source>
</evidence>
<dbReference type="Proteomes" id="UP000295601">
    <property type="component" value="Unassembled WGS sequence"/>
</dbReference>
<proteinExistence type="inferred from homology"/>
<reference evidence="3 4" key="1">
    <citation type="submission" date="2019-03" db="EMBL/GenBank/DDBJ databases">
        <title>Genomic analyses of the natural microbiome of Caenorhabditis elegans.</title>
        <authorList>
            <person name="Samuel B."/>
        </authorList>
    </citation>
    <scope>NUCLEOTIDE SEQUENCE [LARGE SCALE GENOMIC DNA]</scope>
    <source>
        <strain evidence="3 4">JUb18</strain>
    </source>
</reference>
<evidence type="ECO:0000313" key="3">
    <source>
        <dbReference type="EMBL" id="TDP95472.1"/>
    </source>
</evidence>
<dbReference type="OrthoDB" id="117810at2"/>
<dbReference type="InterPro" id="IPR036761">
    <property type="entry name" value="TTHA0802/YceI-like_sf"/>
</dbReference>
<comment type="similarity">
    <text evidence="1">Belongs to the UPF0312 family.</text>
</comment>
<dbReference type="InterPro" id="IPR007372">
    <property type="entry name" value="Lipid/polyisoprenoid-bd_YceI"/>
</dbReference>
<dbReference type="EMBL" id="SNYA01000001">
    <property type="protein sequence ID" value="TDP95472.1"/>
    <property type="molecule type" value="Genomic_DNA"/>
</dbReference>
<comment type="caution">
    <text evidence="3">The sequence shown here is derived from an EMBL/GenBank/DDBJ whole genome shotgun (WGS) entry which is preliminary data.</text>
</comment>
<dbReference type="Gene3D" id="2.40.128.110">
    <property type="entry name" value="Lipid/polyisoprenoid-binding, YceI-like"/>
    <property type="match status" value="1"/>
</dbReference>
<dbReference type="SUPFAM" id="SSF101874">
    <property type="entry name" value="YceI-like"/>
    <property type="match status" value="1"/>
</dbReference>
<evidence type="ECO:0000313" key="4">
    <source>
        <dbReference type="Proteomes" id="UP000295601"/>
    </source>
</evidence>
<dbReference type="PANTHER" id="PTHR34406">
    <property type="entry name" value="PROTEIN YCEI"/>
    <property type="match status" value="1"/>
</dbReference>
<gene>
    <name evidence="3" type="ORF">EDF62_0161</name>
</gene>
<dbReference type="Pfam" id="PF04264">
    <property type="entry name" value="YceI"/>
    <property type="match status" value="1"/>
</dbReference>
<name>A0A4R6S6M8_9MICO</name>
<dbReference type="RefSeq" id="WP_133615452.1">
    <property type="nucleotide sequence ID" value="NZ_CP080492.1"/>
</dbReference>
<dbReference type="AlphaFoldDB" id="A0A4R6S6M8"/>
<dbReference type="SMART" id="SM00867">
    <property type="entry name" value="YceI"/>
    <property type="match status" value="1"/>
</dbReference>
<feature type="domain" description="Lipid/polyisoprenoid-binding YceI-like" evidence="2">
    <location>
        <begin position="67"/>
        <end position="235"/>
    </location>
</feature>
<dbReference type="PANTHER" id="PTHR34406:SF1">
    <property type="entry name" value="PROTEIN YCEI"/>
    <property type="match status" value="1"/>
</dbReference>